<dbReference type="OrthoDB" id="272357at2759"/>
<dbReference type="PROSITE" id="PS51083">
    <property type="entry name" value="ZF_HIT"/>
    <property type="match status" value="1"/>
</dbReference>
<dbReference type="GeneID" id="64857980"/>
<dbReference type="EMBL" id="CAEFZW010000005">
    <property type="protein sequence ID" value="CAB4254955.1"/>
    <property type="molecule type" value="Genomic_DNA"/>
</dbReference>
<evidence type="ECO:0000256" key="4">
    <source>
        <dbReference type="ARBA" id="ARBA00022833"/>
    </source>
</evidence>
<dbReference type="PANTHER" id="PTHR13483">
    <property type="entry name" value="BOX C_D SNORNA PROTEIN 1-RELATED"/>
    <property type="match status" value="1"/>
</dbReference>
<dbReference type="GO" id="GO:0070761">
    <property type="term" value="C:pre-snoRNP complex"/>
    <property type="evidence" value="ECO:0007669"/>
    <property type="project" value="TreeGrafter"/>
</dbReference>
<dbReference type="Pfam" id="PF04438">
    <property type="entry name" value="zf-HIT"/>
    <property type="match status" value="1"/>
</dbReference>
<keyword evidence="3 7" id="KW-0863">Zinc-finger</keyword>
<dbReference type="Pfam" id="PF25790">
    <property type="entry name" value="BCD1"/>
    <property type="match status" value="1"/>
</dbReference>
<dbReference type="Gene3D" id="3.30.60.190">
    <property type="match status" value="1"/>
</dbReference>
<dbReference type="InterPro" id="IPR007529">
    <property type="entry name" value="Znf_HIT"/>
</dbReference>
<organism evidence="10 11">
    <name type="scientific">Maudiozyma barnettii</name>
    <dbReference type="NCBI Taxonomy" id="61262"/>
    <lineage>
        <taxon>Eukaryota</taxon>
        <taxon>Fungi</taxon>
        <taxon>Dikarya</taxon>
        <taxon>Ascomycota</taxon>
        <taxon>Saccharomycotina</taxon>
        <taxon>Saccharomycetes</taxon>
        <taxon>Saccharomycetales</taxon>
        <taxon>Saccharomycetaceae</taxon>
        <taxon>Maudiozyma</taxon>
    </lineage>
</organism>
<feature type="region of interest" description="Disordered" evidence="8">
    <location>
        <begin position="327"/>
        <end position="405"/>
    </location>
</feature>
<evidence type="ECO:0000259" key="9">
    <source>
        <dbReference type="PROSITE" id="PS51083"/>
    </source>
</evidence>
<dbReference type="GO" id="GO:0005634">
    <property type="term" value="C:nucleus"/>
    <property type="evidence" value="ECO:0007669"/>
    <property type="project" value="TreeGrafter"/>
</dbReference>
<comment type="similarity">
    <text evidence="6">Belongs to the BCD1 family.</text>
</comment>
<keyword evidence="4" id="KW-0862">Zinc</keyword>
<evidence type="ECO:0000313" key="10">
    <source>
        <dbReference type="EMBL" id="CAB4254955.1"/>
    </source>
</evidence>
<evidence type="ECO:0000256" key="8">
    <source>
        <dbReference type="SAM" id="MobiDB-lite"/>
    </source>
</evidence>
<dbReference type="InterPro" id="IPR051639">
    <property type="entry name" value="BCD1"/>
</dbReference>
<keyword evidence="11" id="KW-1185">Reference proteome</keyword>
<evidence type="ECO:0000256" key="7">
    <source>
        <dbReference type="PROSITE-ProRule" id="PRU00453"/>
    </source>
</evidence>
<dbReference type="Proteomes" id="UP000644660">
    <property type="component" value="Unassembled WGS sequence"/>
</dbReference>
<evidence type="ECO:0000256" key="2">
    <source>
        <dbReference type="ARBA" id="ARBA00022723"/>
    </source>
</evidence>
<dbReference type="GO" id="GO:0048254">
    <property type="term" value="P:snoRNA localization"/>
    <property type="evidence" value="ECO:0007669"/>
    <property type="project" value="TreeGrafter"/>
</dbReference>
<evidence type="ECO:0000256" key="3">
    <source>
        <dbReference type="ARBA" id="ARBA00022771"/>
    </source>
</evidence>
<dbReference type="InterPro" id="IPR057721">
    <property type="entry name" value="BCD1_alpha/beta"/>
</dbReference>
<keyword evidence="1" id="KW-0597">Phosphoprotein</keyword>
<dbReference type="GO" id="GO:0000492">
    <property type="term" value="P:box C/D snoRNP assembly"/>
    <property type="evidence" value="ECO:0007669"/>
    <property type="project" value="TreeGrafter"/>
</dbReference>
<name>A0A8H2VGB4_9SACH</name>
<evidence type="ECO:0000256" key="6">
    <source>
        <dbReference type="ARBA" id="ARBA00049654"/>
    </source>
</evidence>
<dbReference type="PANTHER" id="PTHR13483:SF3">
    <property type="entry name" value="BOX C_D SNORNA PROTEIN 1"/>
    <property type="match status" value="1"/>
</dbReference>
<evidence type="ECO:0000256" key="5">
    <source>
        <dbReference type="ARBA" id="ARBA00049598"/>
    </source>
</evidence>
<sequence length="405" mass="46387">MNDVPLCEVCHENTFKYKCPGCLKRTCSLACSKRHKIELNCTGQAYDPNKYVSKEDIKGADDEKRESNPLIQRDFHFLTGLKRELEVQKGDAFSKNKKVLKSNNFNNPYNRKPHYQLPNDQDSNSGRHMYRRGVNCLLLPRGMSRSSINRSKWEKSIDMYVWSLEWVIFPPTERRKEIPPIDTYKHISHRIKETDSVVEAMSNSIYEKCCELFGIETDTAIGAEVHRSVDEGSDTVPQDKKKDKRKRPQLLIDNRLKFYVKWFPYNTTECLDSKELIEIAPMGECIGEILRNRTVIEFPTIYIARDINDLPKGLTVIDETTKTDEERGIMKSRYNTVAPTTTEATSNRVTTNKNDSDDGSENDLPEENSAKNVGQTPVVASTLQPAEDSSMKNEDSDDYDPSAAF</sequence>
<feature type="compositionally biased region" description="Acidic residues" evidence="8">
    <location>
        <begin position="395"/>
        <end position="405"/>
    </location>
</feature>
<gene>
    <name evidence="10" type="ORF">KABA2_05S05060</name>
</gene>
<evidence type="ECO:0000256" key="1">
    <source>
        <dbReference type="ARBA" id="ARBA00022553"/>
    </source>
</evidence>
<dbReference type="RefSeq" id="XP_041406799.1">
    <property type="nucleotide sequence ID" value="XM_041550865.1"/>
</dbReference>
<feature type="domain" description="HIT-type" evidence="9">
    <location>
        <begin position="7"/>
        <end position="41"/>
    </location>
</feature>
<accession>A0A8H2VGB4</accession>
<dbReference type="CDD" id="cd23023">
    <property type="entry name" value="zf-HIT_BCD1"/>
    <property type="match status" value="1"/>
</dbReference>
<dbReference type="GO" id="GO:0008270">
    <property type="term" value="F:zinc ion binding"/>
    <property type="evidence" value="ECO:0007669"/>
    <property type="project" value="UniProtKB-UniRule"/>
</dbReference>
<dbReference type="AlphaFoldDB" id="A0A8H2VGB4"/>
<feature type="compositionally biased region" description="Acidic residues" evidence="8">
    <location>
        <begin position="357"/>
        <end position="366"/>
    </location>
</feature>
<proteinExistence type="inferred from homology"/>
<dbReference type="SUPFAM" id="SSF144232">
    <property type="entry name" value="HIT/MYND zinc finger-like"/>
    <property type="match status" value="1"/>
</dbReference>
<evidence type="ECO:0000313" key="11">
    <source>
        <dbReference type="Proteomes" id="UP000644660"/>
    </source>
</evidence>
<comment type="function">
    <text evidence="5">Required for box C/D snoRNAs accumulation involved in snoRNA processing, snoRNA transport to the nucleolus and ribosome biogenesis.</text>
</comment>
<keyword evidence="2" id="KW-0479">Metal-binding</keyword>
<feature type="compositionally biased region" description="Polar residues" evidence="8">
    <location>
        <begin position="333"/>
        <end position="353"/>
    </location>
</feature>
<protein>
    <submittedName>
        <fullName evidence="10">Similar to Saccharomyces cerevisiae YHR040W BCD1 Essential protein required for the accumulation of box C/D snoRNA</fullName>
    </submittedName>
</protein>
<dbReference type="GO" id="GO:0000463">
    <property type="term" value="P:maturation of LSU-rRNA from tricistronic rRNA transcript (SSU-rRNA, 5.8S rRNA, LSU-rRNA)"/>
    <property type="evidence" value="ECO:0007669"/>
    <property type="project" value="TreeGrafter"/>
</dbReference>
<comment type="caution">
    <text evidence="10">The sequence shown here is derived from an EMBL/GenBank/DDBJ whole genome shotgun (WGS) entry which is preliminary data.</text>
</comment>
<reference evidence="10 11" key="1">
    <citation type="submission" date="2020-05" db="EMBL/GenBank/DDBJ databases">
        <authorList>
            <person name="Casaregola S."/>
            <person name="Devillers H."/>
            <person name="Grondin C."/>
        </authorList>
    </citation>
    <scope>NUCLEOTIDE SEQUENCE [LARGE SCALE GENOMIC DNA]</scope>
    <source>
        <strain evidence="10 11">CLIB 1767</strain>
    </source>
</reference>
<feature type="compositionally biased region" description="Polar residues" evidence="8">
    <location>
        <begin position="370"/>
        <end position="384"/>
    </location>
</feature>